<dbReference type="Gene3D" id="3.40.50.1820">
    <property type="entry name" value="alpha/beta hydrolase"/>
    <property type="match status" value="1"/>
</dbReference>
<dbReference type="HOGENOM" id="CLU_054590_4_0_1"/>
<dbReference type="FunCoup" id="D8R3G9">
    <property type="interactions" value="904"/>
</dbReference>
<evidence type="ECO:0000313" key="2">
    <source>
        <dbReference type="EMBL" id="EFJ33280.1"/>
    </source>
</evidence>
<name>D8R3G9_SELML</name>
<dbReference type="KEGG" id="smo:SELMODRAFT_270519"/>
<dbReference type="Pfam" id="PF01738">
    <property type="entry name" value="DLH"/>
    <property type="match status" value="1"/>
</dbReference>
<dbReference type="STRING" id="88036.D8R3G9"/>
<dbReference type="SUPFAM" id="SSF53474">
    <property type="entry name" value="alpha/beta-Hydrolases"/>
    <property type="match status" value="1"/>
</dbReference>
<dbReference type="Proteomes" id="UP000001514">
    <property type="component" value="Unassembled WGS sequence"/>
</dbReference>
<dbReference type="PANTHER" id="PTHR46623">
    <property type="entry name" value="CARBOXYMETHYLENEBUTENOLIDASE-RELATED"/>
    <property type="match status" value="1"/>
</dbReference>
<feature type="domain" description="Dienelactone hydrolase" evidence="1">
    <location>
        <begin position="21"/>
        <end position="239"/>
    </location>
</feature>
<dbReference type="InterPro" id="IPR051049">
    <property type="entry name" value="Dienelactone_hydrolase-like"/>
</dbReference>
<gene>
    <name evidence="2" type="ORF">SELMODRAFT_270519</name>
</gene>
<evidence type="ECO:0000259" key="1">
    <source>
        <dbReference type="Pfam" id="PF01738"/>
    </source>
</evidence>
<dbReference type="eggNOG" id="KOG3043">
    <property type="taxonomic scope" value="Eukaryota"/>
</dbReference>
<protein>
    <recommendedName>
        <fullName evidence="1">Dienelactone hydrolase domain-containing protein</fullName>
    </recommendedName>
</protein>
<organism evidence="3">
    <name type="scientific">Selaginella moellendorffii</name>
    <name type="common">Spikemoss</name>
    <dbReference type="NCBI Taxonomy" id="88036"/>
    <lineage>
        <taxon>Eukaryota</taxon>
        <taxon>Viridiplantae</taxon>
        <taxon>Streptophyta</taxon>
        <taxon>Embryophyta</taxon>
        <taxon>Tracheophyta</taxon>
        <taxon>Lycopodiopsida</taxon>
        <taxon>Selaginellales</taxon>
        <taxon>Selaginellaceae</taxon>
        <taxon>Selaginella</taxon>
    </lineage>
</organism>
<dbReference type="InterPro" id="IPR029058">
    <property type="entry name" value="AB_hydrolase_fold"/>
</dbReference>
<dbReference type="InterPro" id="IPR002925">
    <property type="entry name" value="Dienelactn_hydro"/>
</dbReference>
<dbReference type="OMA" id="FFAAIEW"/>
<evidence type="ECO:0000313" key="3">
    <source>
        <dbReference type="Proteomes" id="UP000001514"/>
    </source>
</evidence>
<proteinExistence type="predicted"/>
<dbReference type="OrthoDB" id="17560at2759"/>
<dbReference type="Gramene" id="EFJ33280">
    <property type="protein sequence ID" value="EFJ33280"/>
    <property type="gene ID" value="SELMODRAFT_270519"/>
</dbReference>
<reference evidence="2 3" key="1">
    <citation type="journal article" date="2011" name="Science">
        <title>The Selaginella genome identifies genetic changes associated with the evolution of vascular plants.</title>
        <authorList>
            <person name="Banks J.A."/>
            <person name="Nishiyama T."/>
            <person name="Hasebe M."/>
            <person name="Bowman J.L."/>
            <person name="Gribskov M."/>
            <person name="dePamphilis C."/>
            <person name="Albert V.A."/>
            <person name="Aono N."/>
            <person name="Aoyama T."/>
            <person name="Ambrose B.A."/>
            <person name="Ashton N.W."/>
            <person name="Axtell M.J."/>
            <person name="Barker E."/>
            <person name="Barker M.S."/>
            <person name="Bennetzen J.L."/>
            <person name="Bonawitz N.D."/>
            <person name="Chapple C."/>
            <person name="Cheng C."/>
            <person name="Correa L.G."/>
            <person name="Dacre M."/>
            <person name="DeBarry J."/>
            <person name="Dreyer I."/>
            <person name="Elias M."/>
            <person name="Engstrom E.M."/>
            <person name="Estelle M."/>
            <person name="Feng L."/>
            <person name="Finet C."/>
            <person name="Floyd S.K."/>
            <person name="Frommer W.B."/>
            <person name="Fujita T."/>
            <person name="Gramzow L."/>
            <person name="Gutensohn M."/>
            <person name="Harholt J."/>
            <person name="Hattori M."/>
            <person name="Heyl A."/>
            <person name="Hirai T."/>
            <person name="Hiwatashi Y."/>
            <person name="Ishikawa M."/>
            <person name="Iwata M."/>
            <person name="Karol K.G."/>
            <person name="Koehler B."/>
            <person name="Kolukisaoglu U."/>
            <person name="Kubo M."/>
            <person name="Kurata T."/>
            <person name="Lalonde S."/>
            <person name="Li K."/>
            <person name="Li Y."/>
            <person name="Litt A."/>
            <person name="Lyons E."/>
            <person name="Manning G."/>
            <person name="Maruyama T."/>
            <person name="Michael T.P."/>
            <person name="Mikami K."/>
            <person name="Miyazaki S."/>
            <person name="Morinaga S."/>
            <person name="Murata T."/>
            <person name="Mueller-Roeber B."/>
            <person name="Nelson D.R."/>
            <person name="Obara M."/>
            <person name="Oguri Y."/>
            <person name="Olmstead R.G."/>
            <person name="Onodera N."/>
            <person name="Petersen B.L."/>
            <person name="Pils B."/>
            <person name="Prigge M."/>
            <person name="Rensing S.A."/>
            <person name="Riano-Pachon D.M."/>
            <person name="Roberts A.W."/>
            <person name="Sato Y."/>
            <person name="Scheller H.V."/>
            <person name="Schulz B."/>
            <person name="Schulz C."/>
            <person name="Shakirov E.V."/>
            <person name="Shibagaki N."/>
            <person name="Shinohara N."/>
            <person name="Shippen D.E."/>
            <person name="Soerensen I."/>
            <person name="Sotooka R."/>
            <person name="Sugimoto N."/>
            <person name="Sugita M."/>
            <person name="Sumikawa N."/>
            <person name="Tanurdzic M."/>
            <person name="Theissen G."/>
            <person name="Ulvskov P."/>
            <person name="Wakazuki S."/>
            <person name="Weng J.K."/>
            <person name="Willats W.W."/>
            <person name="Wipf D."/>
            <person name="Wolf P.G."/>
            <person name="Yang L."/>
            <person name="Zimmer A.D."/>
            <person name="Zhu Q."/>
            <person name="Mitros T."/>
            <person name="Hellsten U."/>
            <person name="Loque D."/>
            <person name="Otillar R."/>
            <person name="Salamov A."/>
            <person name="Schmutz J."/>
            <person name="Shapiro H."/>
            <person name="Lindquist E."/>
            <person name="Lucas S."/>
            <person name="Rokhsar D."/>
            <person name="Grigoriev I.V."/>
        </authorList>
    </citation>
    <scope>NUCLEOTIDE SEQUENCE [LARGE SCALE GENOMIC DNA]</scope>
</reference>
<dbReference type="EMBL" id="GL377571">
    <property type="protein sequence ID" value="EFJ33280.1"/>
    <property type="molecule type" value="Genomic_DNA"/>
</dbReference>
<dbReference type="AlphaFoldDB" id="D8R3G9"/>
<dbReference type="InParanoid" id="D8R3G9"/>
<sequence length="240" mass="25893">MASSAFQKVQIHRGNGDDFTFDAYIVGEEGAPGVVVLQEWWGVDYEVKNHAQTIASKGFRSLIPDLFRGKIGLDAAEAQHLMESLDWPGAVKDVAASVKWLKEHGSKKVGVTGFCMGGALSLAAGVLVPDVSAVVAFYGTPSPDLADTSKLKIPVQAHFGELDQMAGFSDVAAAKALEKNLEAAGVDSEVIIYPNNGHAFMNSSDEAVKRKKECGFADHDNEAVEKAWARFEAWFSKYLK</sequence>
<keyword evidence="3" id="KW-1185">Reference proteome</keyword>
<dbReference type="GO" id="GO:0016787">
    <property type="term" value="F:hydrolase activity"/>
    <property type="evidence" value="ECO:0007669"/>
    <property type="project" value="InterPro"/>
</dbReference>
<accession>D8R3G9</accession>
<dbReference type="PANTHER" id="PTHR46623:SF6">
    <property type="entry name" value="ALPHA_BETA-HYDROLASES SUPERFAMILY PROTEIN"/>
    <property type="match status" value="1"/>
</dbReference>